<dbReference type="RefSeq" id="WP_176942270.1">
    <property type="nucleotide sequence ID" value="NZ_JABZEC010000002.1"/>
</dbReference>
<dbReference type="AlphaFoldDB" id="A0A850RBD2"/>
<organism evidence="2 3">
    <name type="scientific">Bombilactobacillus apium</name>
    <dbReference type="NCBI Taxonomy" id="2675299"/>
    <lineage>
        <taxon>Bacteria</taxon>
        <taxon>Bacillati</taxon>
        <taxon>Bacillota</taxon>
        <taxon>Bacilli</taxon>
        <taxon>Lactobacillales</taxon>
        <taxon>Lactobacillaceae</taxon>
        <taxon>Bombilactobacillus</taxon>
    </lineage>
</organism>
<comment type="caution">
    <text evidence="2">The sequence shown here is derived from an EMBL/GenBank/DDBJ whole genome shotgun (WGS) entry which is preliminary data.</text>
</comment>
<evidence type="ECO:0000313" key="3">
    <source>
        <dbReference type="Proteomes" id="UP000563523"/>
    </source>
</evidence>
<keyword evidence="3" id="KW-1185">Reference proteome</keyword>
<keyword evidence="1" id="KW-1133">Transmembrane helix</keyword>
<keyword evidence="1" id="KW-0812">Transmembrane</keyword>
<name>A0A850RBD2_9LACO</name>
<accession>A0A850RBD2</accession>
<proteinExistence type="predicted"/>
<reference evidence="2 3" key="1">
    <citation type="submission" date="2020-06" db="EMBL/GenBank/DDBJ databases">
        <authorList>
            <person name="Kang J."/>
        </authorList>
    </citation>
    <scope>NUCLEOTIDE SEQUENCE [LARGE SCALE GENOMIC DNA]</scope>
    <source>
        <strain evidence="2 3">DCY120</strain>
    </source>
</reference>
<evidence type="ECO:0000313" key="2">
    <source>
        <dbReference type="EMBL" id="NVY96108.1"/>
    </source>
</evidence>
<protein>
    <submittedName>
        <fullName evidence="2">Uncharacterized protein</fullName>
    </submittedName>
</protein>
<keyword evidence="1" id="KW-0472">Membrane</keyword>
<evidence type="ECO:0000256" key="1">
    <source>
        <dbReference type="SAM" id="Phobius"/>
    </source>
</evidence>
<feature type="transmembrane region" description="Helical" evidence="1">
    <location>
        <begin position="12"/>
        <end position="32"/>
    </location>
</feature>
<dbReference type="EMBL" id="JABZEC010000002">
    <property type="protein sequence ID" value="NVY96108.1"/>
    <property type="molecule type" value="Genomic_DNA"/>
</dbReference>
<gene>
    <name evidence="2" type="ORF">HU830_02775</name>
</gene>
<dbReference type="Proteomes" id="UP000563523">
    <property type="component" value="Unassembled WGS sequence"/>
</dbReference>
<sequence>MTKVKAAIKTHKLLLALIILILVGIIIGGSYWKNRKVDVLADVKVEFSDYNHQGRVQVTDKSKQEIMTKLIT</sequence>